<evidence type="ECO:0000256" key="1">
    <source>
        <dbReference type="ARBA" id="ARBA00022723"/>
    </source>
</evidence>
<accession>A0ABV8V4Q4</accession>
<protein>
    <submittedName>
        <fullName evidence="4">HAD-IIB family hydrolase</fullName>
    </submittedName>
</protein>
<dbReference type="Pfam" id="PF08282">
    <property type="entry name" value="Hydrolase_3"/>
    <property type="match status" value="2"/>
</dbReference>
<comment type="caution">
    <text evidence="4">The sequence shown here is derived from an EMBL/GenBank/DDBJ whole genome shotgun (WGS) entry which is preliminary data.</text>
</comment>
<dbReference type="InterPro" id="IPR006379">
    <property type="entry name" value="HAD-SF_hydro_IIB"/>
</dbReference>
<dbReference type="Gene3D" id="3.30.980.20">
    <property type="entry name" value="Putative mannosyl-3-phosphoglycerate phosphatase, domain 2"/>
    <property type="match status" value="1"/>
</dbReference>
<dbReference type="InterPro" id="IPR006381">
    <property type="entry name" value="HAD-SF-IIB-MPGP"/>
</dbReference>
<name>A0ABV8V4Q4_9GAMM</name>
<dbReference type="SFLD" id="SFLDG01140">
    <property type="entry name" value="C2.B:_Phosphomannomutase_and_P"/>
    <property type="match status" value="1"/>
</dbReference>
<dbReference type="InterPro" id="IPR036412">
    <property type="entry name" value="HAD-like_sf"/>
</dbReference>
<evidence type="ECO:0000256" key="3">
    <source>
        <dbReference type="ARBA" id="ARBA00022842"/>
    </source>
</evidence>
<evidence type="ECO:0000313" key="5">
    <source>
        <dbReference type="Proteomes" id="UP001595840"/>
    </source>
</evidence>
<keyword evidence="5" id="KW-1185">Reference proteome</keyword>
<evidence type="ECO:0000256" key="2">
    <source>
        <dbReference type="ARBA" id="ARBA00022801"/>
    </source>
</evidence>
<dbReference type="NCBIfam" id="TIGR01486">
    <property type="entry name" value="HAD-SF-IIB-MPGP"/>
    <property type="match status" value="1"/>
</dbReference>
<dbReference type="PANTHER" id="PTHR10000">
    <property type="entry name" value="PHOSPHOSERINE PHOSPHATASE"/>
    <property type="match status" value="1"/>
</dbReference>
<dbReference type="GO" id="GO:0016787">
    <property type="term" value="F:hydrolase activity"/>
    <property type="evidence" value="ECO:0007669"/>
    <property type="project" value="UniProtKB-KW"/>
</dbReference>
<dbReference type="NCBIfam" id="TIGR01484">
    <property type="entry name" value="HAD-SF-IIB"/>
    <property type="match status" value="1"/>
</dbReference>
<dbReference type="SFLD" id="SFLDG01142">
    <property type="entry name" value="C2.B.2:_Mannosyl-3-phosphoglyc"/>
    <property type="match status" value="1"/>
</dbReference>
<sequence>MSNTSNVERLNGRNKWLVFTDLDGTLLDHHSYSFSAAEDQLNRLNQLEIPLICCTSKTFAEVIALRKQLKNRHPFIVENGAAVYLPLAFLPERAIQAIGGAQLHEGFWRFGLTESRAHWLTCLDQLGDRFKGLYSTFTALGSQGIANATGLSLDQAALANQREFSEPLVWLGDELSKIAFTQEMNQLGASILEGGRFLHIVGNSNKGKAMLWLQQIFTSKTRHAFRTIAAGDGKNDVPMLELADYALVIKSPTNPRLQLTRTERIIYSEHTGPKGWASGIKTILSM</sequence>
<dbReference type="Gene3D" id="3.40.50.1000">
    <property type="entry name" value="HAD superfamily/HAD-like"/>
    <property type="match status" value="1"/>
</dbReference>
<evidence type="ECO:0000313" key="4">
    <source>
        <dbReference type="EMBL" id="MFC4362885.1"/>
    </source>
</evidence>
<keyword evidence="1" id="KW-0479">Metal-binding</keyword>
<dbReference type="InterPro" id="IPR023214">
    <property type="entry name" value="HAD_sf"/>
</dbReference>
<reference evidence="5" key="1">
    <citation type="journal article" date="2019" name="Int. J. Syst. Evol. Microbiol.">
        <title>The Global Catalogue of Microorganisms (GCM) 10K type strain sequencing project: providing services to taxonomists for standard genome sequencing and annotation.</title>
        <authorList>
            <consortium name="The Broad Institute Genomics Platform"/>
            <consortium name="The Broad Institute Genome Sequencing Center for Infectious Disease"/>
            <person name="Wu L."/>
            <person name="Ma J."/>
        </authorList>
    </citation>
    <scope>NUCLEOTIDE SEQUENCE [LARGE SCALE GENOMIC DNA]</scope>
    <source>
        <strain evidence="5">CECT 8570</strain>
    </source>
</reference>
<dbReference type="PANTHER" id="PTHR10000:SF8">
    <property type="entry name" value="HAD SUPERFAMILY HYDROLASE-LIKE, TYPE 3"/>
    <property type="match status" value="1"/>
</dbReference>
<dbReference type="EMBL" id="JBHSCX010000013">
    <property type="protein sequence ID" value="MFC4362885.1"/>
    <property type="molecule type" value="Genomic_DNA"/>
</dbReference>
<gene>
    <name evidence="4" type="ORF">ACFOX3_11280</name>
</gene>
<proteinExistence type="predicted"/>
<keyword evidence="2 4" id="KW-0378">Hydrolase</keyword>
<dbReference type="SUPFAM" id="SSF56784">
    <property type="entry name" value="HAD-like"/>
    <property type="match status" value="1"/>
</dbReference>
<dbReference type="SFLD" id="SFLDS00003">
    <property type="entry name" value="Haloacid_Dehalogenase"/>
    <property type="match status" value="1"/>
</dbReference>
<organism evidence="4 5">
    <name type="scientific">Simiduia curdlanivorans</name>
    <dbReference type="NCBI Taxonomy" id="1492769"/>
    <lineage>
        <taxon>Bacteria</taxon>
        <taxon>Pseudomonadati</taxon>
        <taxon>Pseudomonadota</taxon>
        <taxon>Gammaproteobacteria</taxon>
        <taxon>Cellvibrionales</taxon>
        <taxon>Cellvibrionaceae</taxon>
        <taxon>Simiduia</taxon>
    </lineage>
</organism>
<dbReference type="Proteomes" id="UP001595840">
    <property type="component" value="Unassembled WGS sequence"/>
</dbReference>
<keyword evidence="3" id="KW-0460">Magnesium</keyword>
<dbReference type="RefSeq" id="WP_290264834.1">
    <property type="nucleotide sequence ID" value="NZ_JAUFQG010000006.1"/>
</dbReference>